<dbReference type="InterPro" id="IPR003439">
    <property type="entry name" value="ABC_transporter-like_ATP-bd"/>
</dbReference>
<keyword evidence="2 5" id="KW-0067">ATP-binding</keyword>
<dbReference type="AlphaFoldDB" id="A0A645E668"/>
<sequence length="326" mass="34070">MLELFSALGVAMVAVYIGFHLLDTLSFGAWGGKLPLSAALFILLLAPSFFEPLRELSAVWHDRAAGEAAVKMLDDLRAQGLRMPGALAARPHSVHEAKGAVSVELDGVSVRVPGTISAIPPLSLTVRAGEHVALWAPSGTGKSVLLAQLAGLIPVEQGCIRIAGQPLNDASAASLRQHMAWMGQRAHVFAASVQRNVSLGRGDVSADDVERATRTAALGEALLDRSAMTLGEGGVGLSGGEAVRLALARLAVHRHAGLLLVDEPTAHLDAETAAQVIDALLHIAEGCTLIVATHDAQLARRMDRVVPLLPQANAARSQAEVQESTT</sequence>
<organism evidence="5">
    <name type="scientific">bioreactor metagenome</name>
    <dbReference type="NCBI Taxonomy" id="1076179"/>
    <lineage>
        <taxon>unclassified sequences</taxon>
        <taxon>metagenomes</taxon>
        <taxon>ecological metagenomes</taxon>
    </lineage>
</organism>
<dbReference type="SMART" id="SM00382">
    <property type="entry name" value="AAA"/>
    <property type="match status" value="1"/>
</dbReference>
<dbReference type="SUPFAM" id="SSF52540">
    <property type="entry name" value="P-loop containing nucleoside triphosphate hydrolases"/>
    <property type="match status" value="1"/>
</dbReference>
<dbReference type="PROSITE" id="PS50893">
    <property type="entry name" value="ABC_TRANSPORTER_2"/>
    <property type="match status" value="1"/>
</dbReference>
<dbReference type="PANTHER" id="PTHR24221">
    <property type="entry name" value="ATP-BINDING CASSETTE SUB-FAMILY B"/>
    <property type="match status" value="1"/>
</dbReference>
<dbReference type="PROSITE" id="PS00211">
    <property type="entry name" value="ABC_TRANSPORTER_1"/>
    <property type="match status" value="1"/>
</dbReference>
<dbReference type="InterPro" id="IPR039421">
    <property type="entry name" value="Type_1_exporter"/>
</dbReference>
<evidence type="ECO:0000256" key="1">
    <source>
        <dbReference type="ARBA" id="ARBA00022741"/>
    </source>
</evidence>
<feature type="transmembrane region" description="Helical" evidence="3">
    <location>
        <begin position="6"/>
        <end position="22"/>
    </location>
</feature>
<dbReference type="PANTHER" id="PTHR24221:SF590">
    <property type="entry name" value="COMPONENT LINKED WITH THE ASSEMBLY OF CYTOCHROME' TRANSPORT TRANSMEMBRANE ATP-BINDING PROTEIN ABC TRANSPORTER CYDD-RELATED"/>
    <property type="match status" value="1"/>
</dbReference>
<keyword evidence="3" id="KW-1133">Transmembrane helix</keyword>
<proteinExistence type="predicted"/>
<keyword evidence="1" id="KW-0547">Nucleotide-binding</keyword>
<feature type="domain" description="ABC transporter" evidence="4">
    <location>
        <begin position="103"/>
        <end position="324"/>
    </location>
</feature>
<gene>
    <name evidence="5" type="primary">cydD_4</name>
    <name evidence="5" type="ORF">SDC9_144043</name>
</gene>
<name>A0A645E668_9ZZZZ</name>
<comment type="caution">
    <text evidence="5">The sequence shown here is derived from an EMBL/GenBank/DDBJ whole genome shotgun (WGS) entry which is preliminary data.</text>
</comment>
<accession>A0A645E668</accession>
<evidence type="ECO:0000313" key="5">
    <source>
        <dbReference type="EMBL" id="MPM96878.1"/>
    </source>
</evidence>
<dbReference type="Pfam" id="PF00005">
    <property type="entry name" value="ABC_tran"/>
    <property type="match status" value="1"/>
</dbReference>
<reference evidence="5" key="1">
    <citation type="submission" date="2019-08" db="EMBL/GenBank/DDBJ databases">
        <authorList>
            <person name="Kucharzyk K."/>
            <person name="Murdoch R.W."/>
            <person name="Higgins S."/>
            <person name="Loffler F."/>
        </authorList>
    </citation>
    <scope>NUCLEOTIDE SEQUENCE</scope>
</reference>
<dbReference type="GO" id="GO:0005524">
    <property type="term" value="F:ATP binding"/>
    <property type="evidence" value="ECO:0007669"/>
    <property type="project" value="UniProtKB-KW"/>
</dbReference>
<dbReference type="Gene3D" id="3.40.50.300">
    <property type="entry name" value="P-loop containing nucleotide triphosphate hydrolases"/>
    <property type="match status" value="1"/>
</dbReference>
<dbReference type="InterPro" id="IPR027417">
    <property type="entry name" value="P-loop_NTPase"/>
</dbReference>
<dbReference type="CDD" id="cd03228">
    <property type="entry name" value="ABCC_MRP_Like"/>
    <property type="match status" value="1"/>
</dbReference>
<dbReference type="InterPro" id="IPR003593">
    <property type="entry name" value="AAA+_ATPase"/>
</dbReference>
<dbReference type="GO" id="GO:0042626">
    <property type="term" value="F:ATPase-coupled transmembrane transporter activity"/>
    <property type="evidence" value="ECO:0007669"/>
    <property type="project" value="TreeGrafter"/>
</dbReference>
<protein>
    <submittedName>
        <fullName evidence="5">ATP-binding/permease protein CydD</fullName>
    </submittedName>
</protein>
<evidence type="ECO:0000259" key="4">
    <source>
        <dbReference type="PROSITE" id="PS50893"/>
    </source>
</evidence>
<dbReference type="EMBL" id="VSSQ01043214">
    <property type="protein sequence ID" value="MPM96878.1"/>
    <property type="molecule type" value="Genomic_DNA"/>
</dbReference>
<evidence type="ECO:0000256" key="3">
    <source>
        <dbReference type="SAM" id="Phobius"/>
    </source>
</evidence>
<keyword evidence="3" id="KW-0812">Transmembrane</keyword>
<evidence type="ECO:0000256" key="2">
    <source>
        <dbReference type="ARBA" id="ARBA00022840"/>
    </source>
</evidence>
<dbReference type="GO" id="GO:0016887">
    <property type="term" value="F:ATP hydrolysis activity"/>
    <property type="evidence" value="ECO:0007669"/>
    <property type="project" value="InterPro"/>
</dbReference>
<keyword evidence="3" id="KW-0472">Membrane</keyword>
<feature type="transmembrane region" description="Helical" evidence="3">
    <location>
        <begin position="34"/>
        <end position="50"/>
    </location>
</feature>
<dbReference type="InterPro" id="IPR017871">
    <property type="entry name" value="ABC_transporter-like_CS"/>
</dbReference>